<accession>A0A7D4UBN5</accession>
<dbReference type="InterPro" id="IPR011335">
    <property type="entry name" value="Restrct_endonuc-II-like"/>
</dbReference>
<dbReference type="RefSeq" id="WP_173415607.1">
    <property type="nucleotide sequence ID" value="NZ_CP054139.1"/>
</dbReference>
<dbReference type="KEGG" id="mmab:HQ865_14660"/>
<dbReference type="PANTHER" id="PTHR34107:SF4">
    <property type="entry name" value="SLL1222 PROTEIN"/>
    <property type="match status" value="1"/>
</dbReference>
<feature type="domain" description="Putative restriction endonuclease" evidence="1">
    <location>
        <begin position="13"/>
        <end position="183"/>
    </location>
</feature>
<dbReference type="Pfam" id="PF05685">
    <property type="entry name" value="Uma2"/>
    <property type="match status" value="1"/>
</dbReference>
<dbReference type="Proteomes" id="UP000505355">
    <property type="component" value="Chromosome"/>
</dbReference>
<evidence type="ECO:0000313" key="2">
    <source>
        <dbReference type="EMBL" id="QKJ30938.1"/>
    </source>
</evidence>
<dbReference type="InterPro" id="IPR008538">
    <property type="entry name" value="Uma2"/>
</dbReference>
<proteinExistence type="predicted"/>
<organism evidence="2 3">
    <name type="scientific">Mucilaginibacter mali</name>
    <dbReference type="NCBI Taxonomy" id="2740462"/>
    <lineage>
        <taxon>Bacteria</taxon>
        <taxon>Pseudomonadati</taxon>
        <taxon>Bacteroidota</taxon>
        <taxon>Sphingobacteriia</taxon>
        <taxon>Sphingobacteriales</taxon>
        <taxon>Sphingobacteriaceae</taxon>
        <taxon>Mucilaginibacter</taxon>
    </lineage>
</organism>
<evidence type="ECO:0000313" key="3">
    <source>
        <dbReference type="Proteomes" id="UP000505355"/>
    </source>
</evidence>
<sequence>MLLGEKKKRYTIEDYMALPEGGNYQLIENDLVLWNSPEPSSQVVHQIVSGRVFIDLVSFLNQSGNKGIIMYAPIDVRFDDGYTYQPDIVYVSEKRKKIIKSSEVNGAPDMIIEILSVSSAYVDLREKKDIYEKHGVKEYIIIDPIMENAELYALENNVYQLKQKALKPQQLPSLIIPGFSFDLGRLFR</sequence>
<keyword evidence="2" id="KW-0540">Nuclease</keyword>
<dbReference type="InterPro" id="IPR012296">
    <property type="entry name" value="Nuclease_put_TT1808"/>
</dbReference>
<dbReference type="SUPFAM" id="SSF52980">
    <property type="entry name" value="Restriction endonuclease-like"/>
    <property type="match status" value="1"/>
</dbReference>
<protein>
    <submittedName>
        <fullName evidence="2">Uma2 family endonuclease</fullName>
    </submittedName>
</protein>
<keyword evidence="2" id="KW-0255">Endonuclease</keyword>
<keyword evidence="2" id="KW-0378">Hydrolase</keyword>
<dbReference type="AlphaFoldDB" id="A0A7D4UBN5"/>
<evidence type="ECO:0000259" key="1">
    <source>
        <dbReference type="Pfam" id="PF05685"/>
    </source>
</evidence>
<dbReference type="PANTHER" id="PTHR34107">
    <property type="entry name" value="SLL0198 PROTEIN-RELATED"/>
    <property type="match status" value="1"/>
</dbReference>
<gene>
    <name evidence="2" type="ORF">HQ865_14660</name>
</gene>
<dbReference type="EMBL" id="CP054139">
    <property type="protein sequence ID" value="QKJ30938.1"/>
    <property type="molecule type" value="Genomic_DNA"/>
</dbReference>
<name>A0A7D4UBN5_9SPHI</name>
<reference evidence="2 3" key="1">
    <citation type="submission" date="2020-05" db="EMBL/GenBank/DDBJ databases">
        <title>Mucilaginibacter mali sp. nov.</title>
        <authorList>
            <person name="Kim H.S."/>
            <person name="Lee K.C."/>
            <person name="Suh M.K."/>
            <person name="Kim J.-S."/>
            <person name="Han K.-I."/>
            <person name="Eom M.K."/>
            <person name="Shin Y.K."/>
            <person name="Lee J.-S."/>
        </authorList>
    </citation>
    <scope>NUCLEOTIDE SEQUENCE [LARGE SCALE GENOMIC DNA]</scope>
    <source>
        <strain evidence="2 3">G2-14</strain>
    </source>
</reference>
<dbReference type="CDD" id="cd06260">
    <property type="entry name" value="DUF820-like"/>
    <property type="match status" value="1"/>
</dbReference>
<keyword evidence="3" id="KW-1185">Reference proteome</keyword>
<dbReference type="Gene3D" id="3.90.1570.10">
    <property type="entry name" value="tt1808, chain A"/>
    <property type="match status" value="1"/>
</dbReference>
<dbReference type="GO" id="GO:0004519">
    <property type="term" value="F:endonuclease activity"/>
    <property type="evidence" value="ECO:0007669"/>
    <property type="project" value="UniProtKB-KW"/>
</dbReference>